<keyword evidence="4" id="KW-1185">Reference proteome</keyword>
<organism evidence="3 4">
    <name type="scientific">Paracidovorax cattleyae</name>
    <dbReference type="NCBI Taxonomy" id="80868"/>
    <lineage>
        <taxon>Bacteria</taxon>
        <taxon>Pseudomonadati</taxon>
        <taxon>Pseudomonadota</taxon>
        <taxon>Betaproteobacteria</taxon>
        <taxon>Burkholderiales</taxon>
        <taxon>Comamonadaceae</taxon>
        <taxon>Paracidovorax</taxon>
    </lineage>
</organism>
<protein>
    <submittedName>
        <fullName evidence="3">Uncharacterized iron-regulated membrane protein</fullName>
    </submittedName>
</protein>
<dbReference type="PANTHER" id="PTHR34219:SF1">
    <property type="entry name" value="PEPSY DOMAIN-CONTAINING PROTEIN"/>
    <property type="match status" value="1"/>
</dbReference>
<feature type="compositionally biased region" description="Basic and acidic residues" evidence="1">
    <location>
        <begin position="292"/>
        <end position="311"/>
    </location>
</feature>
<keyword evidence="2" id="KW-0812">Transmembrane</keyword>
<feature type="transmembrane region" description="Helical" evidence="2">
    <location>
        <begin position="455"/>
        <end position="486"/>
    </location>
</feature>
<feature type="region of interest" description="Disordered" evidence="1">
    <location>
        <begin position="284"/>
        <end position="322"/>
    </location>
</feature>
<dbReference type="EMBL" id="FNJL01000016">
    <property type="protein sequence ID" value="SDP57424.1"/>
    <property type="molecule type" value="Genomic_DNA"/>
</dbReference>
<accession>A0A1H0TTZ6</accession>
<feature type="transmembrane region" description="Helical" evidence="2">
    <location>
        <begin position="25"/>
        <end position="47"/>
    </location>
</feature>
<dbReference type="PANTHER" id="PTHR34219">
    <property type="entry name" value="IRON-REGULATED INNER MEMBRANE PROTEIN-RELATED"/>
    <property type="match status" value="1"/>
</dbReference>
<dbReference type="OrthoDB" id="9791166at2"/>
<sequence length="496" mass="51806">MASTTKTAATITAGSLYRAVWRWHFYAGLLVLPFLAWLAVTGGAFLFQGEIDGWYHRDLLRVAQPVPPGAARPPSALVAAAVAVQPGQWFRYTPAAGPGDSANVGIATADGRRVAVYVDPGSARVLGQLPERGTLSWQIRRLHSLKVIGPVARGVIEMAAGWAVVLVATGLYLWWPRGRRGGVVTVRGRPAERVFWRDLHAVLGLGVGAILAFLALTGMPWSVFWGAQVNAWANGSHWGYPAGVRVQVPMSAVPVADTLSVPWSLQQARVPVASAVPAAMVAGGRGGHGGHPGHEGHGGQDGAGEHADHGGEAAAQAAGPQPMPPVGLDAAMAVFTRLGLAPGFGVAAPQGAGGVYTASAYPADLGRQRVVHLDQYSGRPLLDMGYADYGPVARGLEWGINVHLGQQYGAANQIVLAVACAGIVLLCVAGAVAWWKRRPAGGLGVPPLPAQPRALWVVAGMMAVAGVLLPLLGLSLLCMLAVDAAWRRRQARALRR</sequence>
<feature type="transmembrane region" description="Helical" evidence="2">
    <location>
        <begin position="414"/>
        <end position="435"/>
    </location>
</feature>
<dbReference type="RefSeq" id="WP_092835445.1">
    <property type="nucleotide sequence ID" value="NZ_FNJL01000016.1"/>
</dbReference>
<keyword evidence="2" id="KW-1133">Transmembrane helix</keyword>
<evidence type="ECO:0000256" key="2">
    <source>
        <dbReference type="SAM" id="Phobius"/>
    </source>
</evidence>
<evidence type="ECO:0000256" key="1">
    <source>
        <dbReference type="SAM" id="MobiDB-lite"/>
    </source>
</evidence>
<dbReference type="Pfam" id="PF03929">
    <property type="entry name" value="PepSY_TM"/>
    <property type="match status" value="1"/>
</dbReference>
<feature type="transmembrane region" description="Helical" evidence="2">
    <location>
        <begin position="195"/>
        <end position="216"/>
    </location>
</feature>
<gene>
    <name evidence="3" type="ORF">SAMN04489708_11692</name>
</gene>
<dbReference type="Proteomes" id="UP000199317">
    <property type="component" value="Unassembled WGS sequence"/>
</dbReference>
<reference evidence="4" key="1">
    <citation type="submission" date="2016-10" db="EMBL/GenBank/DDBJ databases">
        <authorList>
            <person name="Varghese N."/>
            <person name="Submissions S."/>
        </authorList>
    </citation>
    <scope>NUCLEOTIDE SEQUENCE [LARGE SCALE GENOMIC DNA]</scope>
    <source>
        <strain evidence="4">DSM 17101</strain>
    </source>
</reference>
<proteinExistence type="predicted"/>
<dbReference type="InterPro" id="IPR005625">
    <property type="entry name" value="PepSY-ass_TM"/>
</dbReference>
<evidence type="ECO:0000313" key="4">
    <source>
        <dbReference type="Proteomes" id="UP000199317"/>
    </source>
</evidence>
<evidence type="ECO:0000313" key="3">
    <source>
        <dbReference type="EMBL" id="SDP57424.1"/>
    </source>
</evidence>
<feature type="transmembrane region" description="Helical" evidence="2">
    <location>
        <begin position="155"/>
        <end position="175"/>
    </location>
</feature>
<keyword evidence="2" id="KW-0472">Membrane</keyword>
<name>A0A1H0TTZ6_9BURK</name>
<dbReference type="AlphaFoldDB" id="A0A1H0TTZ6"/>